<organism evidence="3 4">
    <name type="scientific">Leptomonas seymouri</name>
    <dbReference type="NCBI Taxonomy" id="5684"/>
    <lineage>
        <taxon>Eukaryota</taxon>
        <taxon>Discoba</taxon>
        <taxon>Euglenozoa</taxon>
        <taxon>Kinetoplastea</taxon>
        <taxon>Metakinetoplastina</taxon>
        <taxon>Trypanosomatida</taxon>
        <taxon>Trypanosomatidae</taxon>
        <taxon>Leishmaniinae</taxon>
        <taxon>Leptomonas</taxon>
    </lineage>
</organism>
<feature type="region of interest" description="Disordered" evidence="1">
    <location>
        <begin position="165"/>
        <end position="186"/>
    </location>
</feature>
<keyword evidence="2" id="KW-0472">Membrane</keyword>
<keyword evidence="4" id="KW-1185">Reference proteome</keyword>
<dbReference type="VEuPathDB" id="TriTrypDB:Lsey_0158_0070"/>
<feature type="transmembrane region" description="Helical" evidence="2">
    <location>
        <begin position="21"/>
        <end position="38"/>
    </location>
</feature>
<dbReference type="AlphaFoldDB" id="A0A0N1PCS2"/>
<accession>A0A0N1PCS2</accession>
<proteinExistence type="predicted"/>
<keyword evidence="2" id="KW-0812">Transmembrane</keyword>
<name>A0A0N1PCS2_LEPSE</name>
<evidence type="ECO:0000256" key="1">
    <source>
        <dbReference type="SAM" id="MobiDB-lite"/>
    </source>
</evidence>
<protein>
    <submittedName>
        <fullName evidence="3">Uncharacterized protein</fullName>
    </submittedName>
</protein>
<gene>
    <name evidence="3" type="ORF">ABL78_5006</name>
</gene>
<dbReference type="OrthoDB" id="264331at2759"/>
<comment type="caution">
    <text evidence="3">The sequence shown here is derived from an EMBL/GenBank/DDBJ whole genome shotgun (WGS) entry which is preliminary data.</text>
</comment>
<evidence type="ECO:0000313" key="3">
    <source>
        <dbReference type="EMBL" id="KPI85922.1"/>
    </source>
</evidence>
<evidence type="ECO:0000313" key="4">
    <source>
        <dbReference type="Proteomes" id="UP000038009"/>
    </source>
</evidence>
<dbReference type="OMA" id="CGVIALR"/>
<sequence length="229" mass="24813">MPLLHLIAEGLTQVPNLSSNLVSSFGLLLVAMVGPLPLIGEETIAIFLVLQLVWCLLLWVRSMRVVGSQSTRRTFEADARAAALTWMDVLRFAALGWVLKNVLFFEVGVQMCELYCGVIALRTLMRPFAYVVLRIYCGPVVASRFTGIDASMLFELMGAGRSASEASGPAWKQHGETGKKQTSAARRVSSLAPSVVGSDAKNNNGRCVVLSEGPHFNRTARGCLLDVGE</sequence>
<dbReference type="Proteomes" id="UP000038009">
    <property type="component" value="Unassembled WGS sequence"/>
</dbReference>
<reference evidence="3 4" key="1">
    <citation type="journal article" date="2015" name="PLoS Pathog.">
        <title>Leptomonas seymouri: Adaptations to the Dixenous Life Cycle Analyzed by Genome Sequencing, Transcriptome Profiling and Co-infection with Leishmania donovani.</title>
        <authorList>
            <person name="Kraeva N."/>
            <person name="Butenko A."/>
            <person name="Hlavacova J."/>
            <person name="Kostygov A."/>
            <person name="Myskova J."/>
            <person name="Grybchuk D."/>
            <person name="Lestinova T."/>
            <person name="Votypka J."/>
            <person name="Volf P."/>
            <person name="Opperdoes F."/>
            <person name="Flegontov P."/>
            <person name="Lukes J."/>
            <person name="Yurchenko V."/>
        </authorList>
    </citation>
    <scope>NUCLEOTIDE SEQUENCE [LARGE SCALE GENOMIC DNA]</scope>
    <source>
        <strain evidence="3 4">ATCC 30220</strain>
    </source>
</reference>
<evidence type="ECO:0000256" key="2">
    <source>
        <dbReference type="SAM" id="Phobius"/>
    </source>
</evidence>
<keyword evidence="2" id="KW-1133">Transmembrane helix</keyword>
<dbReference type="EMBL" id="LJSK01000158">
    <property type="protein sequence ID" value="KPI85922.1"/>
    <property type="molecule type" value="Genomic_DNA"/>
</dbReference>
<feature type="transmembrane region" description="Helical" evidence="2">
    <location>
        <begin position="44"/>
        <end position="60"/>
    </location>
</feature>